<sequence>MNPSEVFLDSSILVGLNLGDENAKALVKSLIERGFTLVINPVVFSETAYKVMFTLALRDELKGFITSKSIWIDMLGFMERSKESIEQLQILRNSEIATFDEDFKKVDFHRSY</sequence>
<dbReference type="SMR" id="A0A5C0XNL8"/>
<evidence type="ECO:0000313" key="2">
    <source>
        <dbReference type="EMBL" id="QEK78282.1"/>
    </source>
</evidence>
<evidence type="ECO:0000259" key="1">
    <source>
        <dbReference type="SMART" id="SM00670"/>
    </source>
</evidence>
<dbReference type="InterPro" id="IPR002716">
    <property type="entry name" value="PIN_dom"/>
</dbReference>
<dbReference type="Pfam" id="PF01850">
    <property type="entry name" value="PIN"/>
    <property type="match status" value="1"/>
</dbReference>
<dbReference type="PANTHER" id="PTHR39677:SF4">
    <property type="entry name" value="RIBONUCLEASE VAPC6"/>
    <property type="match status" value="1"/>
</dbReference>
<dbReference type="AlphaFoldDB" id="A0A5C0XNL8"/>
<dbReference type="RefSeq" id="WP_011011693.1">
    <property type="nucleotide sequence ID" value="NC_003413.1"/>
</dbReference>
<name>A0A5C0XNL8_PYRFU</name>
<dbReference type="Proteomes" id="UP000324354">
    <property type="component" value="Chromosome"/>
</dbReference>
<accession>A0A5C0XNL8</accession>
<dbReference type="SUPFAM" id="SSF88723">
    <property type="entry name" value="PIN domain-like"/>
    <property type="match status" value="1"/>
</dbReference>
<dbReference type="EMBL" id="CP023154">
    <property type="protein sequence ID" value="QEK78282.1"/>
    <property type="molecule type" value="Genomic_DNA"/>
</dbReference>
<dbReference type="PANTHER" id="PTHR39677">
    <property type="entry name" value="RIBONUCLEASE VAPC6"/>
    <property type="match status" value="1"/>
</dbReference>
<organism evidence="2 3">
    <name type="scientific">Pyrococcus furiosus (strain ATCC 43587 / DSM 3638 / JCM 8422 / Vc1)</name>
    <dbReference type="NCBI Taxonomy" id="186497"/>
    <lineage>
        <taxon>Archaea</taxon>
        <taxon>Methanobacteriati</taxon>
        <taxon>Methanobacteriota</taxon>
        <taxon>Thermococci</taxon>
        <taxon>Thermococcales</taxon>
        <taxon>Thermococcaceae</taxon>
        <taxon>Pyrococcus</taxon>
    </lineage>
</organism>
<dbReference type="SMART" id="SM00670">
    <property type="entry name" value="PINc"/>
    <property type="match status" value="1"/>
</dbReference>
<dbReference type="GeneID" id="41712380"/>
<feature type="domain" description="PIN" evidence="1">
    <location>
        <begin position="4"/>
        <end position="105"/>
    </location>
</feature>
<proteinExistence type="predicted"/>
<protein>
    <submittedName>
        <fullName evidence="2">PIN domain-containing protein</fullName>
    </submittedName>
</protein>
<reference evidence="2 3" key="1">
    <citation type="submission" date="2017-08" db="EMBL/GenBank/DDBJ databases">
        <title>Resequencing and Reannotation of the genome of Pyrococcus furiosus type strain DSM3638.</title>
        <authorList>
            <person name="Reichelt R.M."/>
            <person name="Bunk B."/>
        </authorList>
    </citation>
    <scope>NUCLEOTIDE SEQUENCE [LARGE SCALE GENOMIC DNA]</scope>
    <source>
        <strain evidence="2 3">DSM 3638</strain>
    </source>
</reference>
<dbReference type="GeneID" id="13302387"/>
<dbReference type="OrthoDB" id="147997at2157"/>
<evidence type="ECO:0000313" key="3">
    <source>
        <dbReference type="Proteomes" id="UP000324354"/>
    </source>
</evidence>
<gene>
    <name evidence="2" type="ORF">PFDSM3638_02885</name>
</gene>
<dbReference type="InterPro" id="IPR029060">
    <property type="entry name" value="PIN-like_dom_sf"/>
</dbReference>